<reference evidence="2 3" key="1">
    <citation type="journal article" date="2021" name="Nat. Commun.">
        <title>Genetic determinants of endophytism in the Arabidopsis root mycobiome.</title>
        <authorList>
            <person name="Mesny F."/>
            <person name="Miyauchi S."/>
            <person name="Thiergart T."/>
            <person name="Pickel B."/>
            <person name="Atanasova L."/>
            <person name="Karlsson M."/>
            <person name="Huettel B."/>
            <person name="Barry K.W."/>
            <person name="Haridas S."/>
            <person name="Chen C."/>
            <person name="Bauer D."/>
            <person name="Andreopoulos W."/>
            <person name="Pangilinan J."/>
            <person name="LaButti K."/>
            <person name="Riley R."/>
            <person name="Lipzen A."/>
            <person name="Clum A."/>
            <person name="Drula E."/>
            <person name="Henrissat B."/>
            <person name="Kohler A."/>
            <person name="Grigoriev I.V."/>
            <person name="Martin F.M."/>
            <person name="Hacquard S."/>
        </authorList>
    </citation>
    <scope>NUCLEOTIDE SEQUENCE [LARGE SCALE GENOMIC DNA]</scope>
    <source>
        <strain evidence="2 3">MPI-CAGE-CH-0241</strain>
    </source>
</reference>
<accession>A0A9P8WMG8</accession>
<keyword evidence="3" id="KW-1185">Reference proteome</keyword>
<evidence type="ECO:0000313" key="2">
    <source>
        <dbReference type="EMBL" id="KAH6900464.1"/>
    </source>
</evidence>
<evidence type="ECO:0000256" key="1">
    <source>
        <dbReference type="SAM" id="Phobius"/>
    </source>
</evidence>
<comment type="caution">
    <text evidence="2">The sequence shown here is derived from an EMBL/GenBank/DDBJ whole genome shotgun (WGS) entry which is preliminary data.</text>
</comment>
<protein>
    <submittedName>
        <fullName evidence="2">Uncharacterized protein</fullName>
    </submittedName>
</protein>
<evidence type="ECO:0000313" key="3">
    <source>
        <dbReference type="Proteomes" id="UP000777438"/>
    </source>
</evidence>
<organism evidence="2 3">
    <name type="scientific">Thelonectria olida</name>
    <dbReference type="NCBI Taxonomy" id="1576542"/>
    <lineage>
        <taxon>Eukaryota</taxon>
        <taxon>Fungi</taxon>
        <taxon>Dikarya</taxon>
        <taxon>Ascomycota</taxon>
        <taxon>Pezizomycotina</taxon>
        <taxon>Sordariomycetes</taxon>
        <taxon>Hypocreomycetidae</taxon>
        <taxon>Hypocreales</taxon>
        <taxon>Nectriaceae</taxon>
        <taxon>Thelonectria</taxon>
    </lineage>
</organism>
<feature type="transmembrane region" description="Helical" evidence="1">
    <location>
        <begin position="85"/>
        <end position="108"/>
    </location>
</feature>
<dbReference type="EMBL" id="JAGPYM010000001">
    <property type="protein sequence ID" value="KAH6900464.1"/>
    <property type="molecule type" value="Genomic_DNA"/>
</dbReference>
<name>A0A9P8WMG8_9HYPO</name>
<keyword evidence="1" id="KW-0472">Membrane</keyword>
<keyword evidence="1" id="KW-0812">Transmembrane</keyword>
<dbReference type="OrthoDB" id="5064479at2759"/>
<dbReference type="Proteomes" id="UP000777438">
    <property type="component" value="Unassembled WGS sequence"/>
</dbReference>
<proteinExistence type="predicted"/>
<feature type="transmembrane region" description="Helical" evidence="1">
    <location>
        <begin position="12"/>
        <end position="33"/>
    </location>
</feature>
<feature type="transmembrane region" description="Helical" evidence="1">
    <location>
        <begin position="128"/>
        <end position="154"/>
    </location>
</feature>
<keyword evidence="1" id="KW-1133">Transmembrane helix</keyword>
<feature type="transmembrane region" description="Helical" evidence="1">
    <location>
        <begin position="39"/>
        <end position="64"/>
    </location>
</feature>
<sequence>MSAQTPVISTKVRITAFGLWAGLLGSLAIIDFSAVTKPLLWSITLALITLTLEAFLLFKVAYYTPFTSYRTTKWHEFFYQSRHGSMTLLVLCALWLLALLAILSMVLLDLVLSGPISAALGRLYNRGGVLMVLADGIYVFTVFDFLFLMAWVFWTGAKAFWRVTAPVNRRDEYEAGLGLMLGQQSD</sequence>
<gene>
    <name evidence="2" type="ORF">B0T10DRAFT_470770</name>
</gene>
<dbReference type="AlphaFoldDB" id="A0A9P8WMG8"/>